<evidence type="ECO:0000256" key="1">
    <source>
        <dbReference type="SAM" id="Phobius"/>
    </source>
</evidence>
<proteinExistence type="predicted"/>
<keyword evidence="1" id="KW-0812">Transmembrane</keyword>
<dbReference type="EMBL" id="CAKMRJ010005412">
    <property type="protein sequence ID" value="CAH1441881.1"/>
    <property type="molecule type" value="Genomic_DNA"/>
</dbReference>
<comment type="caution">
    <text evidence="2">The sequence shown here is derived from an EMBL/GenBank/DDBJ whole genome shotgun (WGS) entry which is preliminary data.</text>
</comment>
<name>A0AAU9NVC5_9ASTR</name>
<dbReference type="Proteomes" id="UP001157418">
    <property type="component" value="Unassembled WGS sequence"/>
</dbReference>
<dbReference type="AlphaFoldDB" id="A0AAU9NVC5"/>
<feature type="transmembrane region" description="Helical" evidence="1">
    <location>
        <begin position="41"/>
        <end position="61"/>
    </location>
</feature>
<reference evidence="2 3" key="1">
    <citation type="submission" date="2022-01" db="EMBL/GenBank/DDBJ databases">
        <authorList>
            <person name="Xiong W."/>
            <person name="Schranz E."/>
        </authorList>
    </citation>
    <scope>NUCLEOTIDE SEQUENCE [LARGE SCALE GENOMIC DNA]</scope>
</reference>
<organism evidence="2 3">
    <name type="scientific">Lactuca virosa</name>
    <dbReference type="NCBI Taxonomy" id="75947"/>
    <lineage>
        <taxon>Eukaryota</taxon>
        <taxon>Viridiplantae</taxon>
        <taxon>Streptophyta</taxon>
        <taxon>Embryophyta</taxon>
        <taxon>Tracheophyta</taxon>
        <taxon>Spermatophyta</taxon>
        <taxon>Magnoliopsida</taxon>
        <taxon>eudicotyledons</taxon>
        <taxon>Gunneridae</taxon>
        <taxon>Pentapetalae</taxon>
        <taxon>asterids</taxon>
        <taxon>campanulids</taxon>
        <taxon>Asterales</taxon>
        <taxon>Asteraceae</taxon>
        <taxon>Cichorioideae</taxon>
        <taxon>Cichorieae</taxon>
        <taxon>Lactucinae</taxon>
        <taxon>Lactuca</taxon>
    </lineage>
</organism>
<protein>
    <submittedName>
        <fullName evidence="2">Uncharacterized protein</fullName>
    </submittedName>
</protein>
<keyword evidence="1" id="KW-0472">Membrane</keyword>
<keyword evidence="3" id="KW-1185">Reference proteome</keyword>
<evidence type="ECO:0000313" key="2">
    <source>
        <dbReference type="EMBL" id="CAH1441881.1"/>
    </source>
</evidence>
<feature type="transmembrane region" description="Helical" evidence="1">
    <location>
        <begin position="12"/>
        <end position="34"/>
    </location>
</feature>
<keyword evidence="1" id="KW-1133">Transmembrane helix</keyword>
<gene>
    <name evidence="2" type="ORF">LVIROSA_LOCUS27913</name>
</gene>
<accession>A0AAU9NVC5</accession>
<sequence length="72" mass="8324">MFIIFLIPSINVVFGQLGFVISLLSFSVGLRWLFTICRFDVIFVFAVCELKGVVKWLWVLAYGDVGYNSWRI</sequence>
<evidence type="ECO:0000313" key="3">
    <source>
        <dbReference type="Proteomes" id="UP001157418"/>
    </source>
</evidence>